<dbReference type="Proteomes" id="UP001500037">
    <property type="component" value="Unassembled WGS sequence"/>
</dbReference>
<dbReference type="Gene3D" id="2.40.350.10">
    <property type="entry name" value="SO1590-like"/>
    <property type="match status" value="1"/>
</dbReference>
<proteinExistence type="predicted"/>
<comment type="caution">
    <text evidence="1">The sequence shown here is derived from an EMBL/GenBank/DDBJ whole genome shotgun (WGS) entry which is preliminary data.</text>
</comment>
<evidence type="ECO:0000313" key="2">
    <source>
        <dbReference type="Proteomes" id="UP001500037"/>
    </source>
</evidence>
<evidence type="ECO:0008006" key="3">
    <source>
        <dbReference type="Google" id="ProtNLM"/>
    </source>
</evidence>
<organism evidence="1 2">
    <name type="scientific">Kitasatospora nipponensis</name>
    <dbReference type="NCBI Taxonomy" id="258049"/>
    <lineage>
        <taxon>Bacteria</taxon>
        <taxon>Bacillati</taxon>
        <taxon>Actinomycetota</taxon>
        <taxon>Actinomycetes</taxon>
        <taxon>Kitasatosporales</taxon>
        <taxon>Streptomycetaceae</taxon>
        <taxon>Kitasatospora</taxon>
    </lineage>
</organism>
<name>A0ABP4GUT2_9ACTN</name>
<dbReference type="SUPFAM" id="SSF159238">
    <property type="entry name" value="SO1590-like"/>
    <property type="match status" value="1"/>
</dbReference>
<protein>
    <recommendedName>
        <fullName evidence="3">DUF3224 domain-containing protein</fullName>
    </recommendedName>
</protein>
<dbReference type="Pfam" id="PF11528">
    <property type="entry name" value="DUF3224"/>
    <property type="match status" value="1"/>
</dbReference>
<reference evidence="2" key="1">
    <citation type="journal article" date="2019" name="Int. J. Syst. Evol. Microbiol.">
        <title>The Global Catalogue of Microorganisms (GCM) 10K type strain sequencing project: providing services to taxonomists for standard genome sequencing and annotation.</title>
        <authorList>
            <consortium name="The Broad Institute Genomics Platform"/>
            <consortium name="The Broad Institute Genome Sequencing Center for Infectious Disease"/>
            <person name="Wu L."/>
            <person name="Ma J."/>
        </authorList>
    </citation>
    <scope>NUCLEOTIDE SEQUENCE [LARGE SCALE GENOMIC DNA]</scope>
    <source>
        <strain evidence="2">JCM 13004</strain>
    </source>
</reference>
<sequence length="143" mass="15061">MSPQQLTGHFTFATWQEDSISPQEASPRLARATIVNAFTGGIEASATDCAYSLVYLTEKTGVFNGLQVFSGSLDGRTGGFVLEERGTFGADGTVHCTLEVVENSGTGELTGLRGTGGFVAVHGESTVPYTFEYRLGQEPLAAS</sequence>
<dbReference type="EMBL" id="BAAALF010000032">
    <property type="protein sequence ID" value="GAA1232860.1"/>
    <property type="molecule type" value="Genomic_DNA"/>
</dbReference>
<keyword evidence="2" id="KW-1185">Reference proteome</keyword>
<gene>
    <name evidence="1" type="ORF">GCM10009665_23900</name>
</gene>
<dbReference type="InterPro" id="IPR021607">
    <property type="entry name" value="DUF3224"/>
</dbReference>
<evidence type="ECO:0000313" key="1">
    <source>
        <dbReference type="EMBL" id="GAA1232860.1"/>
    </source>
</evidence>
<accession>A0ABP4GUT2</accession>
<dbReference type="RefSeq" id="WP_344441360.1">
    <property type="nucleotide sequence ID" value="NZ_BAAALF010000032.1"/>
</dbReference>
<dbReference type="InterPro" id="IPR023159">
    <property type="entry name" value="SO1590-like_sf"/>
</dbReference>